<dbReference type="STRING" id="7168.A0A182NRU0"/>
<dbReference type="SUPFAM" id="SSF52096">
    <property type="entry name" value="ClpP/crotonase"/>
    <property type="match status" value="1"/>
</dbReference>
<reference evidence="3" key="1">
    <citation type="submission" date="2013-03" db="EMBL/GenBank/DDBJ databases">
        <title>The Genome Sequence of Anopheles dirus WRAIR2.</title>
        <authorList>
            <consortium name="The Broad Institute Genomics Platform"/>
            <person name="Neafsey D.E."/>
            <person name="Walton C."/>
            <person name="Walker B."/>
            <person name="Young S.K."/>
            <person name="Zeng Q."/>
            <person name="Gargeya S."/>
            <person name="Fitzgerald M."/>
            <person name="Haas B."/>
            <person name="Abouelleil A."/>
            <person name="Allen A.W."/>
            <person name="Alvarado L."/>
            <person name="Arachchi H.M."/>
            <person name="Berlin A.M."/>
            <person name="Chapman S.B."/>
            <person name="Gainer-Dewar J."/>
            <person name="Goldberg J."/>
            <person name="Griggs A."/>
            <person name="Gujja S."/>
            <person name="Hansen M."/>
            <person name="Howarth C."/>
            <person name="Imamovic A."/>
            <person name="Ireland A."/>
            <person name="Larimer J."/>
            <person name="McCowan C."/>
            <person name="Murphy C."/>
            <person name="Pearson M."/>
            <person name="Poon T.W."/>
            <person name="Priest M."/>
            <person name="Roberts A."/>
            <person name="Saif S."/>
            <person name="Shea T."/>
            <person name="Sisk P."/>
            <person name="Sykes S."/>
            <person name="Wortman J."/>
            <person name="Nusbaum C."/>
            <person name="Birren B."/>
        </authorList>
    </citation>
    <scope>NUCLEOTIDE SEQUENCE [LARGE SCALE GENOMIC DNA]</scope>
    <source>
        <strain evidence="3">WRAIR2</strain>
    </source>
</reference>
<dbReference type="PANTHER" id="PTHR43802">
    <property type="entry name" value="ENOYL-COA HYDRATASE"/>
    <property type="match status" value="1"/>
</dbReference>
<reference evidence="2" key="2">
    <citation type="submission" date="2020-05" db="UniProtKB">
        <authorList>
            <consortium name="EnsemblMetazoa"/>
        </authorList>
    </citation>
    <scope>IDENTIFICATION</scope>
    <source>
        <strain evidence="2">WRAIR2</strain>
    </source>
</reference>
<evidence type="ECO:0000313" key="2">
    <source>
        <dbReference type="EnsemblMetazoa" id="ADIR010380-PA"/>
    </source>
</evidence>
<dbReference type="InterPro" id="IPR001753">
    <property type="entry name" value="Enoyl-CoA_hydra/iso"/>
</dbReference>
<dbReference type="VEuPathDB" id="VectorBase:ADIR010380"/>
<organism evidence="2 3">
    <name type="scientific">Anopheles dirus</name>
    <dbReference type="NCBI Taxonomy" id="7168"/>
    <lineage>
        <taxon>Eukaryota</taxon>
        <taxon>Metazoa</taxon>
        <taxon>Ecdysozoa</taxon>
        <taxon>Arthropoda</taxon>
        <taxon>Hexapoda</taxon>
        <taxon>Insecta</taxon>
        <taxon>Pterygota</taxon>
        <taxon>Neoptera</taxon>
        <taxon>Endopterygota</taxon>
        <taxon>Diptera</taxon>
        <taxon>Nematocera</taxon>
        <taxon>Culicoidea</taxon>
        <taxon>Culicidae</taxon>
        <taxon>Anophelinae</taxon>
        <taxon>Anopheles</taxon>
    </lineage>
</organism>
<dbReference type="NCBIfam" id="NF006108">
    <property type="entry name" value="PRK08259.1"/>
    <property type="match status" value="1"/>
</dbReference>
<accession>A0A182NRU0</accession>
<name>A0A182NRU0_9DIPT</name>
<dbReference type="PANTHER" id="PTHR43802:SF1">
    <property type="entry name" value="IP11341P-RELATED"/>
    <property type="match status" value="1"/>
</dbReference>
<dbReference type="CDD" id="cd06558">
    <property type="entry name" value="crotonase-like"/>
    <property type="match status" value="1"/>
</dbReference>
<dbReference type="Gene3D" id="3.90.226.10">
    <property type="entry name" value="2-enoyl-CoA Hydratase, Chain A, domain 1"/>
    <property type="match status" value="1"/>
</dbReference>
<dbReference type="EnsemblMetazoa" id="ADIR010380-RA">
    <property type="protein sequence ID" value="ADIR010380-PA"/>
    <property type="gene ID" value="ADIR010380"/>
</dbReference>
<protein>
    <recommendedName>
        <fullName evidence="4">Enoyl-CoA hydratase</fullName>
    </recommendedName>
</protein>
<dbReference type="AlphaFoldDB" id="A0A182NRU0"/>
<comment type="similarity">
    <text evidence="1">Belongs to the enoyl-CoA hydratase/isomerase family.</text>
</comment>
<dbReference type="Pfam" id="PF00378">
    <property type="entry name" value="ECH_1"/>
    <property type="match status" value="1"/>
</dbReference>
<proteinExistence type="inferred from homology"/>
<dbReference type="Proteomes" id="UP000075884">
    <property type="component" value="Unassembled WGS sequence"/>
</dbReference>
<evidence type="ECO:0000256" key="1">
    <source>
        <dbReference type="ARBA" id="ARBA00005254"/>
    </source>
</evidence>
<evidence type="ECO:0008006" key="4">
    <source>
        <dbReference type="Google" id="ProtNLM"/>
    </source>
</evidence>
<evidence type="ECO:0000313" key="3">
    <source>
        <dbReference type="Proteomes" id="UP000075884"/>
    </source>
</evidence>
<dbReference type="Gene3D" id="1.10.287.2460">
    <property type="match status" value="1"/>
</dbReference>
<dbReference type="InterPro" id="IPR029045">
    <property type="entry name" value="ClpP/crotonase-like_dom_sf"/>
</dbReference>
<sequence length="349" mass="38292">METPREDAIVVEKENNITLIGINRPKVRNAIDSMTGKKLATAITEFENDPKADVGVLHGIGGSFCSGYDLSELADSQNSQQIQTIVQNPEGVMGPTRRMIRKPVVCAITGYCVAGGLELALMCDLRVMEENAVLGFYNRRFGVPLIDGGTVRLPALIGLSRALDLMLTGRTVSAKEALEIGLVNRVVAVGAGLGQAYNLAMSIAKYPQLCIRHDRDAAYYGAFSAQSYEEALEREASSVTVELLQEAKHGADKFRQGIGRGGSFSGVKERKLADWERTEMKHESKLPLSLRGPENKDTIMILKVPQVVWLPSPVRFTRFSTISCDTVFRSYAHPILAKKSMKAVVMFIR</sequence>
<keyword evidence="3" id="KW-1185">Reference proteome</keyword>